<feature type="non-terminal residue" evidence="1">
    <location>
        <position position="1"/>
    </location>
</feature>
<gene>
    <name evidence="1" type="ORF">METZ01_LOCUS229628</name>
</gene>
<dbReference type="InterPro" id="IPR026444">
    <property type="entry name" value="Secre_tail"/>
</dbReference>
<organism evidence="1">
    <name type="scientific">marine metagenome</name>
    <dbReference type="NCBI Taxonomy" id="408172"/>
    <lineage>
        <taxon>unclassified sequences</taxon>
        <taxon>metagenomes</taxon>
        <taxon>ecological metagenomes</taxon>
    </lineage>
</organism>
<evidence type="ECO:0000313" key="1">
    <source>
        <dbReference type="EMBL" id="SVB76774.1"/>
    </source>
</evidence>
<sequence>TVLVKNFYLEFVTGDPSSRDLIETRLLVYDGDADRWKGFSYQWDDDGSDAVLLEREVTESYFVLDPEAEGGIREHQHFFPSRPLCDRCHVQEAGFVLGVNTVQMNGQYDYGVVTDNQLRTLNHIGLFTRDIQSVLEDLPRMVNPLDESEDLGVRARSYLAANCGHCHRPGVIDKADIDLRFEIPLEQTRALGRIPTLASFGLSDPRIIKPGDGANSTLYNRMLATDSNRMPPLASELIDWQSAAVLRRWIDQIDVRTQVGAEQDLPVDFALQQSHPNPFNASTTIRYRVGQAGPVALAVFDLAGQSIRILIDHFQTPGEYTVPWNGRNDAGQQVASGVYVYRLQAGPQSLQRQLVHLK</sequence>
<protein>
    <recommendedName>
        <fullName evidence="2">FlgD Ig-like domain-containing protein</fullName>
    </recommendedName>
</protein>
<evidence type="ECO:0008006" key="2">
    <source>
        <dbReference type="Google" id="ProtNLM"/>
    </source>
</evidence>
<proteinExistence type="predicted"/>
<dbReference type="EMBL" id="UINC01056577">
    <property type="protein sequence ID" value="SVB76774.1"/>
    <property type="molecule type" value="Genomic_DNA"/>
</dbReference>
<dbReference type="AlphaFoldDB" id="A0A382GPN2"/>
<reference evidence="1" key="1">
    <citation type="submission" date="2018-05" db="EMBL/GenBank/DDBJ databases">
        <authorList>
            <person name="Lanie J.A."/>
            <person name="Ng W.-L."/>
            <person name="Kazmierczak K.M."/>
            <person name="Andrzejewski T.M."/>
            <person name="Davidsen T.M."/>
            <person name="Wayne K.J."/>
            <person name="Tettelin H."/>
            <person name="Glass J.I."/>
            <person name="Rusch D."/>
            <person name="Podicherti R."/>
            <person name="Tsui H.-C.T."/>
            <person name="Winkler M.E."/>
        </authorList>
    </citation>
    <scope>NUCLEOTIDE SEQUENCE</scope>
</reference>
<accession>A0A382GPN2</accession>
<name>A0A382GPN2_9ZZZZ</name>
<dbReference type="NCBIfam" id="TIGR04183">
    <property type="entry name" value="Por_Secre_tail"/>
    <property type="match status" value="1"/>
</dbReference>
<dbReference type="Gene3D" id="2.60.40.4070">
    <property type="match status" value="1"/>
</dbReference>